<gene>
    <name evidence="2" type="ORF">CAMPLR22A2D_LOCUS3500</name>
</gene>
<dbReference type="Gramene" id="TraesJUL2D03G01227940.1">
    <property type="protein sequence ID" value="TraesJUL2D03G01227940.1.CDS1"/>
    <property type="gene ID" value="TraesJUL2D03G01227940"/>
</dbReference>
<protein>
    <submittedName>
        <fullName evidence="2">Uncharacterized protein</fullName>
    </submittedName>
</protein>
<feature type="compositionally biased region" description="Low complexity" evidence="1">
    <location>
        <begin position="30"/>
        <end position="42"/>
    </location>
</feature>
<evidence type="ECO:0000313" key="3">
    <source>
        <dbReference type="Proteomes" id="UP000280104"/>
    </source>
</evidence>
<proteinExistence type="predicted"/>
<dbReference type="Gramene" id="TraesNOR2D03G01237870.1">
    <property type="protein sequence ID" value="TraesNOR2D03G01237870.1.CDS1"/>
    <property type="gene ID" value="TraesNOR2D03G01237870"/>
</dbReference>
<sequence length="192" mass="19901">MPVAQAGGQPVAADSASSRRNRRHQKKSSNANAAAAPVVAVPAPVPPTPMQRLFDTSHEVFAGSAPGFVPPPDAVAHLAAILSEHPLQCRHATWGSPVLLRWSCNATPVAELQRCVHGPQVIGGAAELRCSACTAAMEHGQAAAGAVMEHCRTTSAATEQLPCCYGASPDHRCCDEAAPLLLWSIAGPPALR</sequence>
<reference evidence="2 3" key="1">
    <citation type="submission" date="2018-05" db="EMBL/GenBank/DDBJ databases">
        <authorList>
            <person name="Thind KAUR A."/>
        </authorList>
    </citation>
    <scope>NUCLEOTIDE SEQUENCE [LARGE SCALE GENOMIC DNA]</scope>
</reference>
<dbReference type="Gramene" id="TraesJAG2D03G01227760.1">
    <property type="protein sequence ID" value="TraesJAG2D03G01227760.1.CDS1"/>
    <property type="gene ID" value="TraesJAG2D03G01227760"/>
</dbReference>
<feature type="region of interest" description="Disordered" evidence="1">
    <location>
        <begin position="1"/>
        <end position="42"/>
    </location>
</feature>
<dbReference type="AlphaFoldDB" id="A0A7H4LJU8"/>
<dbReference type="Gramene" id="TraesMAC2D03G01219610.1">
    <property type="protein sequence ID" value="TraesMAC2D03G01219610.1.CDS1"/>
    <property type="gene ID" value="TraesMAC2D03G01219610"/>
</dbReference>
<dbReference type="Gramene" id="TraesLDM2D03G01222550.1">
    <property type="protein sequence ID" value="TraesLDM2D03G01222550.1.CDS1"/>
    <property type="gene ID" value="TraesLDM2D03G01222550"/>
</dbReference>
<dbReference type="Gramene" id="TraesROB_scaffold_016403_01G000600.1">
    <property type="protein sequence ID" value="TraesROB_scaffold_016403_01G000600.1"/>
    <property type="gene ID" value="TraesROB_scaffold_016403_01G000600"/>
</dbReference>
<evidence type="ECO:0000256" key="1">
    <source>
        <dbReference type="SAM" id="MobiDB-lite"/>
    </source>
</evidence>
<dbReference type="Gramene" id="TraesARI2D03G01237810.1">
    <property type="protein sequence ID" value="TraesARI2D03G01237810.1.CDS1"/>
    <property type="gene ID" value="TraesARI2D03G01237810"/>
</dbReference>
<dbReference type="Gramene" id="TraesSYM2D03G01237010.1">
    <property type="protein sequence ID" value="TraesSYM2D03G01237010.1.CDS1"/>
    <property type="gene ID" value="TraesSYM2D03G01237010"/>
</dbReference>
<evidence type="ECO:0000313" key="2">
    <source>
        <dbReference type="EMBL" id="SPT18886.1"/>
    </source>
</evidence>
<dbReference type="Gramene" id="TraesLAC2D03G01173180.1">
    <property type="protein sequence ID" value="TraesLAC2D03G01173180.1.CDS1"/>
    <property type="gene ID" value="TraesLAC2D03G01173180"/>
</dbReference>
<organism evidence="2 3">
    <name type="scientific">Triticum aestivum</name>
    <name type="common">Wheat</name>
    <dbReference type="NCBI Taxonomy" id="4565"/>
    <lineage>
        <taxon>Eukaryota</taxon>
        <taxon>Viridiplantae</taxon>
        <taxon>Streptophyta</taxon>
        <taxon>Embryophyta</taxon>
        <taxon>Tracheophyta</taxon>
        <taxon>Spermatophyta</taxon>
        <taxon>Magnoliopsida</taxon>
        <taxon>Liliopsida</taxon>
        <taxon>Poales</taxon>
        <taxon>Poaceae</taxon>
        <taxon>BOP clade</taxon>
        <taxon>Pooideae</taxon>
        <taxon>Triticodae</taxon>
        <taxon>Triticeae</taxon>
        <taxon>Triticinae</taxon>
        <taxon>Triticum</taxon>
    </lineage>
</organism>
<dbReference type="Gramene" id="TraesSTA2D03G01210280.1">
    <property type="protein sequence ID" value="TraesSTA2D03G01210280.1.CDS1"/>
    <property type="gene ID" value="TraesSTA2D03G01210280"/>
</dbReference>
<dbReference type="Gramene" id="TraesCLE_scaffold_040714_01G000400.1">
    <property type="protein sequence ID" value="TraesCLE_scaffold_040714_01G000400.1"/>
    <property type="gene ID" value="TraesCLE_scaffold_040714_01G000400"/>
</dbReference>
<dbReference type="Proteomes" id="UP000280104">
    <property type="component" value="Chromosome II"/>
</dbReference>
<dbReference type="Gramene" id="TraesCAD_scaffold_097915_01G000100.1">
    <property type="protein sequence ID" value="TraesCAD_scaffold_097915_01G000100.1"/>
    <property type="gene ID" value="TraesCAD_scaffold_097915_01G000100"/>
</dbReference>
<dbReference type="EMBL" id="LS480641">
    <property type="protein sequence ID" value="SPT18886.1"/>
    <property type="molecule type" value="Genomic_DNA"/>
</dbReference>
<name>A0A7H4LJU8_WHEAT</name>
<accession>A0A7H4LJU8</accession>
<dbReference type="Gramene" id="TraesWEE_scaffold_097405_01G000100.1">
    <property type="protein sequence ID" value="TraesWEE_scaffold_097405_01G000100.1"/>
    <property type="gene ID" value="TraesWEE_scaffold_097405_01G000100"/>
</dbReference>